<sequence>MEKTLKIETPPLPAAEAFTDPEAALARLREIYDGASRFLCEKFTETLKGGVPETRFRAFYPEIRFSTATFAQADSRLSFGHVAEPGTYATTVTRPGLFGNYLKQQMRLLIENHGVPVVIGASETPMPVHFAVANDSSVTVPQDGAMDFHLRDVFDVPDLSTTHDDIVNGNGFTYPDGARPLAPFTAQRIDYSLARLAHYTATDPQHFQNHVLFTNYQFYVEEFEAYARHVLADPESGYTSFVGPNNQVITDPEGAMHIPAKMPQMPTYHLKRANGQGITLVNIGVGPSNAKTATDHIAVLRPHAWLMVGHCAGLRNSQRLGDFVLAHGYLREDHVLDDDLPVWVPIPALAEIQIALEEAVEQVTALEGYDLKRIMRTGTVATIDNRNWELRDQSGPVQRLSQSRAVALDMESATIAANGFRFRVPYGTLLCVSDKPLHGELKLPGMASDFYKTQVARHLMIGIRAMERLREMPLERIHSRKLRSSKRRLFSETRRYRKETSVFACIGDCFIVGLGNTLRQAAQEYAPSGLW</sequence>
<gene>
    <name evidence="1" type="primary">amn</name>
    <name evidence="4" type="ORF">MBELCI_0841</name>
</gene>
<dbReference type="EMBL" id="BATB01000006">
    <property type="protein sequence ID" value="GAD54789.1"/>
    <property type="molecule type" value="Genomic_DNA"/>
</dbReference>
<dbReference type="GO" id="GO:0008714">
    <property type="term" value="F:AMP nucleosidase activity"/>
    <property type="evidence" value="ECO:0007669"/>
    <property type="project" value="UniProtKB-UniRule"/>
</dbReference>
<dbReference type="AlphaFoldDB" id="U3AAS1"/>
<dbReference type="GO" id="GO:0005829">
    <property type="term" value="C:cytosol"/>
    <property type="evidence" value="ECO:0007669"/>
    <property type="project" value="TreeGrafter"/>
</dbReference>
<organism evidence="4 5">
    <name type="scientific">Limimaricola cinnabarinus LL-001</name>
    <dbReference type="NCBI Taxonomy" id="1337093"/>
    <lineage>
        <taxon>Bacteria</taxon>
        <taxon>Pseudomonadati</taxon>
        <taxon>Pseudomonadota</taxon>
        <taxon>Alphaproteobacteria</taxon>
        <taxon>Rhodobacterales</taxon>
        <taxon>Paracoccaceae</taxon>
        <taxon>Limimaricola</taxon>
    </lineage>
</organism>
<dbReference type="eggNOG" id="COG0775">
    <property type="taxonomic scope" value="Bacteria"/>
</dbReference>
<dbReference type="Gene3D" id="3.40.50.1580">
    <property type="entry name" value="Nucleoside phosphorylase domain"/>
    <property type="match status" value="1"/>
</dbReference>
<dbReference type="PANTHER" id="PTHR43691:SF6">
    <property type="entry name" value="AMP NUCLEOSIDASE"/>
    <property type="match status" value="1"/>
</dbReference>
<evidence type="ECO:0000313" key="4">
    <source>
        <dbReference type="EMBL" id="GAD54789.1"/>
    </source>
</evidence>
<dbReference type="Gene3D" id="3.30.1730.10">
    <property type="entry name" value="AMP nucleoside phosphorylase, N-terminal domain"/>
    <property type="match status" value="1"/>
</dbReference>
<keyword evidence="1" id="KW-0378">Hydrolase</keyword>
<dbReference type="GO" id="GO:0044209">
    <property type="term" value="P:AMP salvage"/>
    <property type="evidence" value="ECO:0007669"/>
    <property type="project" value="InterPro"/>
</dbReference>
<dbReference type="NCBIfam" id="NF006142">
    <property type="entry name" value="PRK08292.1"/>
    <property type="match status" value="1"/>
</dbReference>
<feature type="domain" description="AMP nucleoside phosphorylase N-terminal" evidence="3">
    <location>
        <begin position="23"/>
        <end position="173"/>
    </location>
</feature>
<evidence type="ECO:0000313" key="5">
    <source>
        <dbReference type="Proteomes" id="UP000016566"/>
    </source>
</evidence>
<dbReference type="STRING" id="1337093.MBELCI_0841"/>
<dbReference type="InterPro" id="IPR047039">
    <property type="entry name" value="AMN_phosphorylase"/>
</dbReference>
<name>U3AAS1_9RHOB</name>
<dbReference type="NCBIfam" id="TIGR01717">
    <property type="entry name" value="AMP-nucleosdse"/>
    <property type="match status" value="1"/>
</dbReference>
<dbReference type="InterPro" id="IPR000845">
    <property type="entry name" value="Nucleoside_phosphorylase_d"/>
</dbReference>
<dbReference type="PANTHER" id="PTHR43691">
    <property type="entry name" value="URIDINE PHOSPHORYLASE"/>
    <property type="match status" value="1"/>
</dbReference>
<dbReference type="CDD" id="cd17762">
    <property type="entry name" value="AMN"/>
    <property type="match status" value="1"/>
</dbReference>
<evidence type="ECO:0000256" key="1">
    <source>
        <dbReference type="HAMAP-Rule" id="MF_01932"/>
    </source>
</evidence>
<comment type="function">
    <text evidence="1">Catalyzes the hydrolysis of the N-glycosidic bond of AMP to form adenine and ribose 5-phosphate. Involved in regulation of AMP concentrations.</text>
</comment>
<dbReference type="Pfam" id="PF01048">
    <property type="entry name" value="PNP_UDP_1"/>
    <property type="match status" value="1"/>
</dbReference>
<proteinExistence type="inferred from homology"/>
<evidence type="ECO:0000259" key="3">
    <source>
        <dbReference type="Pfam" id="PF10423"/>
    </source>
</evidence>
<dbReference type="SUPFAM" id="SSF53167">
    <property type="entry name" value="Purine and uridine phosphorylases"/>
    <property type="match status" value="1"/>
</dbReference>
<comment type="similarity">
    <text evidence="1">Belongs to the AMP nucleosidase family.</text>
</comment>
<dbReference type="HAMAP" id="MF_01932">
    <property type="entry name" value="AMP_nucleosidase"/>
    <property type="match status" value="1"/>
</dbReference>
<dbReference type="InterPro" id="IPR035994">
    <property type="entry name" value="Nucleoside_phosphorylase_sf"/>
</dbReference>
<dbReference type="InterPro" id="IPR018953">
    <property type="entry name" value="AMP_nucleoside_Pase_N"/>
</dbReference>
<dbReference type="EC" id="3.2.2.4" evidence="1"/>
<dbReference type="InterPro" id="IPR011271">
    <property type="entry name" value="AMP_nucleosidase"/>
</dbReference>
<reference evidence="4" key="1">
    <citation type="journal article" date="2013" name="Genome Announc.">
        <title>Draft Genome Sequence of Loktanella cinnabarina LL-001T, Isolated from Deep-Sea Floor Sediment.</title>
        <authorList>
            <person name="Nishi S."/>
            <person name="Tsubouchi T."/>
            <person name="Takaki Y."/>
            <person name="Koyanagi R."/>
            <person name="Satoh N."/>
            <person name="Maruyama T."/>
            <person name="Hatada Y."/>
        </authorList>
    </citation>
    <scope>NUCLEOTIDE SEQUENCE [LARGE SCALE GENOMIC DNA]</scope>
    <source>
        <strain evidence="4">LL-001</strain>
    </source>
</reference>
<feature type="domain" description="Nucleoside phosphorylase" evidence="2">
    <location>
        <begin position="268"/>
        <end position="438"/>
    </location>
</feature>
<comment type="catalytic activity">
    <reaction evidence="1">
        <text>AMP + H2O = D-ribose 5-phosphate + adenine</text>
        <dbReference type="Rhea" id="RHEA:20129"/>
        <dbReference type="ChEBI" id="CHEBI:15377"/>
        <dbReference type="ChEBI" id="CHEBI:16708"/>
        <dbReference type="ChEBI" id="CHEBI:78346"/>
        <dbReference type="ChEBI" id="CHEBI:456215"/>
        <dbReference type="EC" id="3.2.2.4"/>
    </reaction>
</comment>
<protein>
    <recommendedName>
        <fullName evidence="1">AMP nucleosidase</fullName>
        <ecNumber evidence="1">3.2.2.4</ecNumber>
    </recommendedName>
</protein>
<evidence type="ECO:0000259" key="2">
    <source>
        <dbReference type="Pfam" id="PF01048"/>
    </source>
</evidence>
<comment type="caution">
    <text evidence="4">The sequence shown here is derived from an EMBL/GenBank/DDBJ whole genome shotgun (WGS) entry which is preliminary data.</text>
</comment>
<dbReference type="Proteomes" id="UP000016566">
    <property type="component" value="Unassembled WGS sequence"/>
</dbReference>
<dbReference type="Pfam" id="PF10423">
    <property type="entry name" value="AMNp_N"/>
    <property type="match status" value="1"/>
</dbReference>
<dbReference type="GO" id="GO:0009116">
    <property type="term" value="P:nucleoside metabolic process"/>
    <property type="evidence" value="ECO:0007669"/>
    <property type="project" value="InterPro"/>
</dbReference>
<dbReference type="InterPro" id="IPR037109">
    <property type="entry name" value="AMP_N_sf"/>
</dbReference>
<keyword evidence="5" id="KW-1185">Reference proteome</keyword>
<accession>U3AAS1</accession>